<evidence type="ECO:0000256" key="1">
    <source>
        <dbReference type="SAM" id="SignalP"/>
    </source>
</evidence>
<proteinExistence type="predicted"/>
<organism evidence="3 4">
    <name type="scientific">Pedobacter ginsenosidimutans</name>
    <dbReference type="NCBI Taxonomy" id="687842"/>
    <lineage>
        <taxon>Bacteria</taxon>
        <taxon>Pseudomonadati</taxon>
        <taxon>Bacteroidota</taxon>
        <taxon>Sphingobacteriia</taxon>
        <taxon>Sphingobacteriales</taxon>
        <taxon>Sphingobacteriaceae</taxon>
        <taxon>Pedobacter</taxon>
    </lineage>
</organism>
<reference evidence="3 4" key="1">
    <citation type="submission" date="2015-11" db="EMBL/GenBank/DDBJ databases">
        <title>Sequence of Pedobacter ginsenosidimutans.</title>
        <authorList>
            <person name="Carson E."/>
            <person name="Keyser V."/>
            <person name="Newman J."/>
            <person name="Miller J."/>
        </authorList>
    </citation>
    <scope>NUCLEOTIDE SEQUENCE [LARGE SCALE GENOMIC DNA]</scope>
    <source>
        <strain evidence="3 4">KACC 14530</strain>
    </source>
</reference>
<dbReference type="STRING" id="687842.ASU31_26020"/>
<dbReference type="OrthoDB" id="1082472at2"/>
<sequence>MVTTKLYKMNKLLIASAILFSLASCQKTYELAPQDDFSVELEKNSYKVGEPVRFIINGKPENIVFWSGEAGRKYEYRKRTVVEGNAVSLNFKTYAQFGLMPIDQSVIKLYVSTNFNGIYDATNVKAATWEDITDKAVLSVGLDQTPSGNISLNTFAGRNKNMALALVYKTTVIKPEAQQNRWVIRSFDLKSTNQQGEETVLATMATAGWTAFNFSGPATNWSISSAQLLTVRNSTDLDDDWVVTKQFNPNSILPDVGEPIKNISQKLTDYTRVYTKAGVYKVSFVATNANVERSLTVVKEIDLTITQ</sequence>
<dbReference type="PROSITE" id="PS51257">
    <property type="entry name" value="PROKAR_LIPOPROTEIN"/>
    <property type="match status" value="1"/>
</dbReference>
<dbReference type="Pfam" id="PF16409">
    <property type="entry name" value="DUF5017"/>
    <property type="match status" value="1"/>
</dbReference>
<protein>
    <recommendedName>
        <fullName evidence="2">DUF5017 domain-containing protein</fullName>
    </recommendedName>
</protein>
<evidence type="ECO:0000313" key="4">
    <source>
        <dbReference type="Proteomes" id="UP000051950"/>
    </source>
</evidence>
<dbReference type="EMBL" id="LMZQ01000056">
    <property type="protein sequence ID" value="KRT13161.1"/>
    <property type="molecule type" value="Genomic_DNA"/>
</dbReference>
<feature type="domain" description="DUF5017" evidence="2">
    <location>
        <begin position="24"/>
        <end position="209"/>
    </location>
</feature>
<evidence type="ECO:0000313" key="3">
    <source>
        <dbReference type="EMBL" id="KRT13161.1"/>
    </source>
</evidence>
<accession>A0A0T5VHG2</accession>
<keyword evidence="4" id="KW-1185">Reference proteome</keyword>
<dbReference type="AlphaFoldDB" id="A0A0T5VHG2"/>
<comment type="caution">
    <text evidence="3">The sequence shown here is derived from an EMBL/GenBank/DDBJ whole genome shotgun (WGS) entry which is preliminary data.</text>
</comment>
<dbReference type="InterPro" id="IPR032185">
    <property type="entry name" value="DUF5017"/>
</dbReference>
<name>A0A0T5VHG2_9SPHI</name>
<evidence type="ECO:0000259" key="2">
    <source>
        <dbReference type="Pfam" id="PF16409"/>
    </source>
</evidence>
<dbReference type="Proteomes" id="UP000051950">
    <property type="component" value="Unassembled WGS sequence"/>
</dbReference>
<feature type="signal peptide" evidence="1">
    <location>
        <begin position="1"/>
        <end position="23"/>
    </location>
</feature>
<feature type="chain" id="PRO_5006665131" description="DUF5017 domain-containing protein" evidence="1">
    <location>
        <begin position="24"/>
        <end position="307"/>
    </location>
</feature>
<gene>
    <name evidence="3" type="ORF">ASU31_26020</name>
</gene>
<keyword evidence="1" id="KW-0732">Signal</keyword>